<keyword evidence="3" id="KW-1185">Reference proteome</keyword>
<dbReference type="Proteomes" id="UP001315278">
    <property type="component" value="Unassembled WGS sequence"/>
</dbReference>
<protein>
    <recommendedName>
        <fullName evidence="4">Fe-S protein</fullName>
    </recommendedName>
</protein>
<evidence type="ECO:0000313" key="2">
    <source>
        <dbReference type="EMBL" id="MBR0800589.1"/>
    </source>
</evidence>
<proteinExistence type="predicted"/>
<feature type="coiled-coil region" evidence="1">
    <location>
        <begin position="34"/>
        <end position="61"/>
    </location>
</feature>
<evidence type="ECO:0000313" key="3">
    <source>
        <dbReference type="Proteomes" id="UP001315278"/>
    </source>
</evidence>
<dbReference type="EMBL" id="JAFCJH010000057">
    <property type="protein sequence ID" value="MBR0800589.1"/>
    <property type="molecule type" value="Genomic_DNA"/>
</dbReference>
<reference evidence="3" key="1">
    <citation type="journal article" date="2021" name="ISME J.">
        <title>Evolutionary origin and ecological implication of a unique nif island in free-living Bradyrhizobium lineages.</title>
        <authorList>
            <person name="Tao J."/>
        </authorList>
    </citation>
    <scope>NUCLEOTIDE SEQUENCE [LARGE SCALE GENOMIC DNA]</scope>
    <source>
        <strain evidence="3">SZCCT0434</strain>
    </source>
</reference>
<dbReference type="RefSeq" id="WP_212494937.1">
    <property type="nucleotide sequence ID" value="NZ_JAFCJH010000057.1"/>
</dbReference>
<evidence type="ECO:0008006" key="4">
    <source>
        <dbReference type="Google" id="ProtNLM"/>
    </source>
</evidence>
<organism evidence="2 3">
    <name type="scientific">Bradyrhizobium jicamae</name>
    <dbReference type="NCBI Taxonomy" id="280332"/>
    <lineage>
        <taxon>Bacteria</taxon>
        <taxon>Pseudomonadati</taxon>
        <taxon>Pseudomonadota</taxon>
        <taxon>Alphaproteobacteria</taxon>
        <taxon>Hyphomicrobiales</taxon>
        <taxon>Nitrobacteraceae</taxon>
        <taxon>Bradyrhizobium</taxon>
    </lineage>
</organism>
<accession>A0ABS5FVH8</accession>
<keyword evidence="1" id="KW-0175">Coiled coil</keyword>
<sequence>MNCPFCMFGNCEGALVCIGCARDIAVPESLIAERDNLVRKREQIRAELQEARRELDAISKRRQRRQH</sequence>
<comment type="caution">
    <text evidence="2">The sequence shown here is derived from an EMBL/GenBank/DDBJ whole genome shotgun (WGS) entry which is preliminary data.</text>
</comment>
<evidence type="ECO:0000256" key="1">
    <source>
        <dbReference type="SAM" id="Coils"/>
    </source>
</evidence>
<name>A0ABS5FVH8_9BRAD</name>
<gene>
    <name evidence="2" type="ORF">JQ615_35020</name>
</gene>